<keyword evidence="3" id="KW-0479">Metal-binding</keyword>
<dbReference type="Pfam" id="PF01814">
    <property type="entry name" value="Hemerythrin"/>
    <property type="match status" value="1"/>
</dbReference>
<gene>
    <name evidence="6" type="primary">ric</name>
    <name evidence="6" type="ORF">IRI77_14270</name>
</gene>
<dbReference type="PANTHER" id="PTHR36438:SF1">
    <property type="entry name" value="IRON-SULFUR CLUSTER REPAIR PROTEIN YTFE"/>
    <property type="match status" value="1"/>
</dbReference>
<name>A0A7S7SPE6_PALFE</name>
<keyword evidence="2" id="KW-0963">Cytoplasm</keyword>
<dbReference type="KEGG" id="pfer:IRI77_14270"/>
<protein>
    <submittedName>
        <fullName evidence="6">Iron-sulfur cluster repair di-iron protein</fullName>
    </submittedName>
</protein>
<keyword evidence="4" id="KW-0408">Iron</keyword>
<dbReference type="InterPro" id="IPR012312">
    <property type="entry name" value="Hemerythrin-like"/>
</dbReference>
<dbReference type="AlphaFoldDB" id="A0A7S7SPE6"/>
<evidence type="ECO:0000256" key="2">
    <source>
        <dbReference type="ARBA" id="ARBA00022490"/>
    </source>
</evidence>
<dbReference type="Proteomes" id="UP000593892">
    <property type="component" value="Chromosome"/>
</dbReference>
<dbReference type="RefSeq" id="WP_194452715.1">
    <property type="nucleotide sequence ID" value="NZ_CP063849.1"/>
</dbReference>
<dbReference type="EMBL" id="CP063849">
    <property type="protein sequence ID" value="QOY91060.1"/>
    <property type="molecule type" value="Genomic_DNA"/>
</dbReference>
<organism evidence="6 7">
    <name type="scientific">Paludibaculum fermentans</name>
    <dbReference type="NCBI Taxonomy" id="1473598"/>
    <lineage>
        <taxon>Bacteria</taxon>
        <taxon>Pseudomonadati</taxon>
        <taxon>Acidobacteriota</taxon>
        <taxon>Terriglobia</taxon>
        <taxon>Bryobacterales</taxon>
        <taxon>Bryobacteraceae</taxon>
        <taxon>Paludibaculum</taxon>
    </lineage>
</organism>
<dbReference type="GO" id="GO:0046872">
    <property type="term" value="F:metal ion binding"/>
    <property type="evidence" value="ECO:0007669"/>
    <property type="project" value="UniProtKB-KW"/>
</dbReference>
<comment type="subcellular location">
    <subcellularLocation>
        <location evidence="1">Cytoplasm</location>
    </subcellularLocation>
</comment>
<evidence type="ECO:0000259" key="5">
    <source>
        <dbReference type="Pfam" id="PF01814"/>
    </source>
</evidence>
<keyword evidence="7" id="KW-1185">Reference proteome</keyword>
<dbReference type="PANTHER" id="PTHR36438">
    <property type="entry name" value="IRON-SULFUR CLUSTER REPAIR PROTEIN YTFE"/>
    <property type="match status" value="1"/>
</dbReference>
<evidence type="ECO:0000256" key="4">
    <source>
        <dbReference type="ARBA" id="ARBA00023004"/>
    </source>
</evidence>
<proteinExistence type="predicted"/>
<reference evidence="6 7" key="1">
    <citation type="submission" date="2020-10" db="EMBL/GenBank/DDBJ databases">
        <title>Complete genome sequence of Paludibaculum fermentans P105T, a facultatively anaerobic acidobacterium capable of dissimilatory Fe(III) reduction.</title>
        <authorList>
            <person name="Dedysh S.N."/>
            <person name="Beletsky A.V."/>
            <person name="Kulichevskaya I.S."/>
            <person name="Mardanov A.V."/>
            <person name="Ravin N.V."/>
        </authorList>
    </citation>
    <scope>NUCLEOTIDE SEQUENCE [LARGE SCALE GENOMIC DNA]</scope>
    <source>
        <strain evidence="6 7">P105</strain>
    </source>
</reference>
<sequence length="236" mass="25965">MTTTTTLADIAATSLVAVRTLERYGLDYCCGGKQAIGAACSAKGLDPAAVMQEIEQSLHVGGGDRDWQNAPLGELARHIIATHHEYLRQELPAVGARMEKVLRVHGGRDPQTLSRMATVYDGLRSELEAHINKEEQILFPFIARYADAEAQGQPMPPVPFGSIGNPIAMMEREHEGAGEALVELRTLTNNYELPSYACTTVRMLFDGLQALEADLHVHIHLENNILFPRAIALERR</sequence>
<accession>A0A7S7SPE6</accession>
<feature type="domain" description="Hemerythrin-like" evidence="5">
    <location>
        <begin position="78"/>
        <end position="230"/>
    </location>
</feature>
<evidence type="ECO:0000256" key="3">
    <source>
        <dbReference type="ARBA" id="ARBA00022723"/>
    </source>
</evidence>
<dbReference type="GO" id="GO:0005737">
    <property type="term" value="C:cytoplasm"/>
    <property type="evidence" value="ECO:0007669"/>
    <property type="project" value="UniProtKB-SubCell"/>
</dbReference>
<dbReference type="NCBIfam" id="TIGR03652">
    <property type="entry name" value="FeS_repair_RIC"/>
    <property type="match status" value="1"/>
</dbReference>
<dbReference type="Pfam" id="PF04405">
    <property type="entry name" value="ScdA_N"/>
    <property type="match status" value="1"/>
</dbReference>
<evidence type="ECO:0000313" key="6">
    <source>
        <dbReference type="EMBL" id="QOY91060.1"/>
    </source>
</evidence>
<dbReference type="InterPro" id="IPR019903">
    <property type="entry name" value="RIC_family"/>
</dbReference>
<dbReference type="Gene3D" id="1.20.120.520">
    <property type="entry name" value="nmb1532 protein domain like"/>
    <property type="match status" value="1"/>
</dbReference>
<evidence type="ECO:0000313" key="7">
    <source>
        <dbReference type="Proteomes" id="UP000593892"/>
    </source>
</evidence>
<evidence type="ECO:0000256" key="1">
    <source>
        <dbReference type="ARBA" id="ARBA00004496"/>
    </source>
</evidence>